<dbReference type="PANTHER" id="PTHR12526:SF630">
    <property type="entry name" value="GLYCOSYLTRANSFERASE"/>
    <property type="match status" value="1"/>
</dbReference>
<evidence type="ECO:0000313" key="1">
    <source>
        <dbReference type="EMBL" id="RDB70294.1"/>
    </source>
</evidence>
<dbReference type="GO" id="GO:0016740">
    <property type="term" value="F:transferase activity"/>
    <property type="evidence" value="ECO:0007669"/>
    <property type="project" value="UniProtKB-KW"/>
</dbReference>
<dbReference type="CDD" id="cd03794">
    <property type="entry name" value="GT4_WbuB-like"/>
    <property type="match status" value="1"/>
</dbReference>
<dbReference type="AlphaFoldDB" id="A0A369MET1"/>
<reference evidence="1 2" key="1">
    <citation type="journal article" date="2018" name="Elife">
        <title>Discovery and characterization of a prevalent human gut bacterial enzyme sufficient for the inactivation of a family of plant toxins.</title>
        <authorList>
            <person name="Koppel N."/>
            <person name="Bisanz J.E."/>
            <person name="Pandelia M.E."/>
            <person name="Turnbaugh P.J."/>
            <person name="Balskus E.P."/>
        </authorList>
    </citation>
    <scope>NUCLEOTIDE SEQUENCE [LARGE SCALE GENOMIC DNA]</scope>
    <source>
        <strain evidence="1 2">W1 BHI 6</strain>
    </source>
</reference>
<name>A0A369MET1_EGGLN</name>
<dbReference type="Pfam" id="PF13692">
    <property type="entry name" value="Glyco_trans_1_4"/>
    <property type="match status" value="1"/>
</dbReference>
<keyword evidence="1" id="KW-0808">Transferase</keyword>
<accession>A0A369MET1</accession>
<evidence type="ECO:0000313" key="2">
    <source>
        <dbReference type="Proteomes" id="UP000253970"/>
    </source>
</evidence>
<organism evidence="1 2">
    <name type="scientific">Eggerthella lenta</name>
    <name type="common">Eubacterium lentum</name>
    <dbReference type="NCBI Taxonomy" id="84112"/>
    <lineage>
        <taxon>Bacteria</taxon>
        <taxon>Bacillati</taxon>
        <taxon>Actinomycetota</taxon>
        <taxon>Coriobacteriia</taxon>
        <taxon>Eggerthellales</taxon>
        <taxon>Eggerthellaceae</taxon>
        <taxon>Eggerthella</taxon>
    </lineage>
</organism>
<dbReference type="Proteomes" id="UP000253970">
    <property type="component" value="Unassembled WGS sequence"/>
</dbReference>
<dbReference type="Gene3D" id="3.40.50.2000">
    <property type="entry name" value="Glycogen Phosphorylase B"/>
    <property type="match status" value="2"/>
</dbReference>
<dbReference type="PANTHER" id="PTHR12526">
    <property type="entry name" value="GLYCOSYLTRANSFERASE"/>
    <property type="match status" value="1"/>
</dbReference>
<dbReference type="EMBL" id="PPTU01000010">
    <property type="protein sequence ID" value="RDB70294.1"/>
    <property type="molecule type" value="Genomic_DNA"/>
</dbReference>
<proteinExistence type="predicted"/>
<dbReference type="SUPFAM" id="SSF53756">
    <property type="entry name" value="UDP-Glycosyltransferase/glycogen phosphorylase"/>
    <property type="match status" value="1"/>
</dbReference>
<gene>
    <name evidence="1" type="ORF">C1875_07930</name>
</gene>
<comment type="caution">
    <text evidence="1">The sequence shown here is derived from an EMBL/GenBank/DDBJ whole genome shotgun (WGS) entry which is preliminary data.</text>
</comment>
<dbReference type="RefSeq" id="WP_114533811.1">
    <property type="nucleotide sequence ID" value="NZ_JAHLPF010000007.1"/>
</dbReference>
<sequence length="429" mass="47304">MEINRYQTRKPKRLAVVTMGVKLGDETRGYTRFRFLSELLAREGFEVDLITSSFQHWDKAHRDTSKACYRNLPYNVVFIDEPGYTKNLDLTRIRSHRVAAKNLREHFERTAGTYDLVYAEIPPNDVARVCAEEADKQGIPFVADINDLWPEAMRMVVDVPVVSDVAFYPFSRDAKRVYQLLSAAVGTSDEYAARPAKDRAKPYPKATVYVGNDLAAFDEGARINAPAVRKPEDELWVVYAGTLGASYDVATLVEAAALLERGRLVHAASKDDELPPALPPVRVKVLGDGPDRKKLEALAVQLNAPVDFLGYTAYELMAAYLCASDITVNSLVKSAAQSIVTKIGDYLASGNPMINTGSSPEFRAKVTADGFGVNVEAEDAQALADAIAKLAGHASLRKIMGSKARAVAEKEFDQPRAYREIVDLLRTLL</sequence>
<protein>
    <submittedName>
        <fullName evidence="1">Glycosyltransferase WbuB</fullName>
    </submittedName>
</protein>